<name>A0AAV9R854_9TELE</name>
<comment type="caution">
    <text evidence="1">The sequence shown here is derived from an EMBL/GenBank/DDBJ whole genome shotgun (WGS) entry which is preliminary data.</text>
</comment>
<reference evidence="1 2" key="1">
    <citation type="submission" date="2021-06" db="EMBL/GenBank/DDBJ databases">
        <authorList>
            <person name="Palmer J.M."/>
        </authorList>
    </citation>
    <scope>NUCLEOTIDE SEQUENCE [LARGE SCALE GENOMIC DNA]</scope>
    <source>
        <strain evidence="1 2">MEX-2019</strain>
        <tissue evidence="1">Muscle</tissue>
    </source>
</reference>
<evidence type="ECO:0000313" key="2">
    <source>
        <dbReference type="Proteomes" id="UP001311232"/>
    </source>
</evidence>
<proteinExistence type="predicted"/>
<dbReference type="AlphaFoldDB" id="A0AAV9R854"/>
<dbReference type="EMBL" id="JAHHUM010002318">
    <property type="protein sequence ID" value="KAK5604969.1"/>
    <property type="molecule type" value="Genomic_DNA"/>
</dbReference>
<organism evidence="1 2">
    <name type="scientific">Crenichthys baileyi</name>
    <name type="common">White River springfish</name>
    <dbReference type="NCBI Taxonomy" id="28760"/>
    <lineage>
        <taxon>Eukaryota</taxon>
        <taxon>Metazoa</taxon>
        <taxon>Chordata</taxon>
        <taxon>Craniata</taxon>
        <taxon>Vertebrata</taxon>
        <taxon>Euteleostomi</taxon>
        <taxon>Actinopterygii</taxon>
        <taxon>Neopterygii</taxon>
        <taxon>Teleostei</taxon>
        <taxon>Neoteleostei</taxon>
        <taxon>Acanthomorphata</taxon>
        <taxon>Ovalentaria</taxon>
        <taxon>Atherinomorphae</taxon>
        <taxon>Cyprinodontiformes</taxon>
        <taxon>Goodeidae</taxon>
        <taxon>Crenichthys</taxon>
    </lineage>
</organism>
<evidence type="ECO:0000313" key="1">
    <source>
        <dbReference type="EMBL" id="KAK5604969.1"/>
    </source>
</evidence>
<sequence>MKMVKGQQDTPPANHRLAFFIQRKHALEIRGGRFNTERVLKDTREDKKDILRRQLMEGLLAKLKSALSQQPLNLDYLEFLTHHELIMFASFSEQIGGVSDILEALQNIHNLVQCEILANSMSSVDFT</sequence>
<accession>A0AAV9R854</accession>
<gene>
    <name evidence="1" type="ORF">CRENBAI_004692</name>
</gene>
<protein>
    <submittedName>
        <fullName evidence="1">Uncharacterized protein</fullName>
    </submittedName>
</protein>
<dbReference type="Proteomes" id="UP001311232">
    <property type="component" value="Unassembled WGS sequence"/>
</dbReference>
<keyword evidence="2" id="KW-1185">Reference proteome</keyword>